<feature type="domain" description="Ferritin-like diiron" evidence="10">
    <location>
        <begin position="1"/>
        <end position="145"/>
    </location>
</feature>
<evidence type="ECO:0000256" key="8">
    <source>
        <dbReference type="PIRSR" id="PIRSR601519-1"/>
    </source>
</evidence>
<gene>
    <name evidence="11" type="ORF">FN960_19055</name>
</gene>
<keyword evidence="12" id="KW-1185">Reference proteome</keyword>
<evidence type="ECO:0000256" key="6">
    <source>
        <dbReference type="ARBA" id="ARBA00023004"/>
    </source>
</evidence>
<dbReference type="GO" id="GO:0008198">
    <property type="term" value="F:ferrous iron binding"/>
    <property type="evidence" value="ECO:0007669"/>
    <property type="project" value="TreeGrafter"/>
</dbReference>
<dbReference type="GO" id="GO:0006826">
    <property type="term" value="P:iron ion transport"/>
    <property type="evidence" value="ECO:0007669"/>
    <property type="project" value="InterPro"/>
</dbReference>
<evidence type="ECO:0000256" key="9">
    <source>
        <dbReference type="RuleBase" id="RU361145"/>
    </source>
</evidence>
<evidence type="ECO:0000256" key="1">
    <source>
        <dbReference type="ARBA" id="ARBA00002485"/>
    </source>
</evidence>
<dbReference type="Gene3D" id="1.20.1260.10">
    <property type="match status" value="1"/>
</dbReference>
<reference evidence="11 12" key="1">
    <citation type="submission" date="2019-07" db="EMBL/GenBank/DDBJ databases">
        <authorList>
            <person name="Park Y.J."/>
            <person name="Jeong S.E."/>
            <person name="Jung H.S."/>
        </authorList>
    </citation>
    <scope>NUCLEOTIDE SEQUENCE [LARGE SCALE GENOMIC DNA]</scope>
    <source>
        <strain evidence="12">P16(2019)</strain>
    </source>
</reference>
<evidence type="ECO:0000256" key="5">
    <source>
        <dbReference type="ARBA" id="ARBA00023002"/>
    </source>
</evidence>
<dbReference type="Proteomes" id="UP000318521">
    <property type="component" value="Unassembled WGS sequence"/>
</dbReference>
<dbReference type="Pfam" id="PF00210">
    <property type="entry name" value="Ferritin"/>
    <property type="match status" value="1"/>
</dbReference>
<dbReference type="EC" id="1.16.3.2" evidence="9"/>
<dbReference type="OrthoDB" id="9801481at2"/>
<dbReference type="GO" id="GO:0005829">
    <property type="term" value="C:cytosol"/>
    <property type="evidence" value="ECO:0007669"/>
    <property type="project" value="TreeGrafter"/>
</dbReference>
<keyword evidence="9" id="KW-0963">Cytoplasm</keyword>
<organism evidence="11 12">
    <name type="scientific">Alkalicoccobacillus porphyridii</name>
    <dbReference type="NCBI Taxonomy" id="2597270"/>
    <lineage>
        <taxon>Bacteria</taxon>
        <taxon>Bacillati</taxon>
        <taxon>Bacillota</taxon>
        <taxon>Bacilli</taxon>
        <taxon>Bacillales</taxon>
        <taxon>Bacillaceae</taxon>
        <taxon>Alkalicoccobacillus</taxon>
    </lineage>
</organism>
<dbReference type="CDD" id="cd01055">
    <property type="entry name" value="Nonheme_Ferritin"/>
    <property type="match status" value="1"/>
</dbReference>
<accession>A0A553ZUD9</accession>
<keyword evidence="6 8" id="KW-0408">Iron</keyword>
<dbReference type="GO" id="GO:0006879">
    <property type="term" value="P:intracellular iron ion homeostasis"/>
    <property type="evidence" value="ECO:0007669"/>
    <property type="project" value="UniProtKB-KW"/>
</dbReference>
<keyword evidence="3 9" id="KW-0409">Iron storage</keyword>
<comment type="function">
    <text evidence="1 9">Iron-storage protein.</text>
</comment>
<feature type="binding site" evidence="8">
    <location>
        <position position="50"/>
    </location>
    <ligand>
        <name>Fe cation</name>
        <dbReference type="ChEBI" id="CHEBI:24875"/>
        <label>1</label>
    </ligand>
</feature>
<dbReference type="InterPro" id="IPR001519">
    <property type="entry name" value="Ferritin"/>
</dbReference>
<proteinExistence type="inferred from homology"/>
<dbReference type="InterPro" id="IPR008331">
    <property type="entry name" value="Ferritin_DPS_dom"/>
</dbReference>
<dbReference type="InterPro" id="IPR012347">
    <property type="entry name" value="Ferritin-like"/>
</dbReference>
<name>A0A553ZUD9_9BACI</name>
<comment type="caution">
    <text evidence="11">The sequence shown here is derived from an EMBL/GenBank/DDBJ whole genome shotgun (WGS) entry which is preliminary data.</text>
</comment>
<dbReference type="InterPro" id="IPR009078">
    <property type="entry name" value="Ferritin-like_SF"/>
</dbReference>
<dbReference type="InterPro" id="IPR041719">
    <property type="entry name" value="Ferritin_prok"/>
</dbReference>
<dbReference type="AlphaFoldDB" id="A0A553ZUD9"/>
<evidence type="ECO:0000256" key="2">
    <source>
        <dbReference type="ARBA" id="ARBA00006950"/>
    </source>
</evidence>
<feature type="binding site" evidence="8">
    <location>
        <position position="94"/>
    </location>
    <ligand>
        <name>Fe cation</name>
        <dbReference type="ChEBI" id="CHEBI:24875"/>
        <label>1</label>
    </ligand>
</feature>
<feature type="binding site" evidence="8">
    <location>
        <position position="127"/>
    </location>
    <ligand>
        <name>Fe cation</name>
        <dbReference type="ChEBI" id="CHEBI:24875"/>
        <label>1</label>
    </ligand>
</feature>
<dbReference type="RefSeq" id="WP_143850464.1">
    <property type="nucleotide sequence ID" value="NZ_VLXZ01000017.1"/>
</dbReference>
<evidence type="ECO:0000259" key="10">
    <source>
        <dbReference type="PROSITE" id="PS50905"/>
    </source>
</evidence>
<dbReference type="EMBL" id="VLXZ01000017">
    <property type="protein sequence ID" value="TSB44945.1"/>
    <property type="molecule type" value="Genomic_DNA"/>
</dbReference>
<dbReference type="PANTHER" id="PTHR11431:SF127">
    <property type="entry name" value="BACTERIAL NON-HEME FERRITIN"/>
    <property type="match status" value="1"/>
</dbReference>
<protein>
    <recommendedName>
        <fullName evidence="9">Ferritin</fullName>
        <ecNumber evidence="9">1.16.3.2</ecNumber>
    </recommendedName>
</protein>
<dbReference type="InterPro" id="IPR009040">
    <property type="entry name" value="Ferritin-like_diiron"/>
</dbReference>
<dbReference type="GO" id="GO:0004322">
    <property type="term" value="F:ferroxidase activity"/>
    <property type="evidence" value="ECO:0007669"/>
    <property type="project" value="TreeGrafter"/>
</dbReference>
<evidence type="ECO:0000313" key="11">
    <source>
        <dbReference type="EMBL" id="TSB44945.1"/>
    </source>
</evidence>
<dbReference type="SUPFAM" id="SSF47240">
    <property type="entry name" value="Ferritin-like"/>
    <property type="match status" value="1"/>
</dbReference>
<evidence type="ECO:0000256" key="4">
    <source>
        <dbReference type="ARBA" id="ARBA00022723"/>
    </source>
</evidence>
<evidence type="ECO:0000256" key="3">
    <source>
        <dbReference type="ARBA" id="ARBA00022434"/>
    </source>
</evidence>
<dbReference type="PANTHER" id="PTHR11431">
    <property type="entry name" value="FERRITIN"/>
    <property type="match status" value="1"/>
</dbReference>
<evidence type="ECO:0000313" key="12">
    <source>
        <dbReference type="Proteomes" id="UP000318521"/>
    </source>
</evidence>
<dbReference type="PROSITE" id="PS50905">
    <property type="entry name" value="FERRITIN_LIKE"/>
    <property type="match status" value="1"/>
</dbReference>
<comment type="subcellular location">
    <subcellularLocation>
        <location evidence="9">Cytoplasm</location>
    </subcellularLocation>
</comment>
<comment type="similarity">
    <text evidence="2 9">Belongs to the ferritin family. Prokaryotic subfamily.</text>
</comment>
<dbReference type="FunFam" id="1.20.1260.10:FF:000001">
    <property type="entry name" value="Non-heme ferritin"/>
    <property type="match status" value="1"/>
</dbReference>
<evidence type="ECO:0000256" key="7">
    <source>
        <dbReference type="ARBA" id="ARBA00048035"/>
    </source>
</evidence>
<sequence length="169" mass="19581">MLPDDLTNALNKQVNFEFYAAHSYTAIAAYFANLGFKGFRNFFLVQAAEERFHAMKIYDFLNDVGERVIIETMEQPKNLFQSPLEAIEHSLAQEKDVTKAIYKIADLATEHKEHATMALMNWFVEEQVEEESMFRDMIAKVKRIDVDSSAFVMLDAELSKRSFDPDEEH</sequence>
<keyword evidence="5" id="KW-0560">Oxidoreductase</keyword>
<keyword evidence="4 8" id="KW-0479">Metal-binding</keyword>
<dbReference type="GO" id="GO:0042802">
    <property type="term" value="F:identical protein binding"/>
    <property type="evidence" value="ECO:0007669"/>
    <property type="project" value="UniProtKB-ARBA"/>
</dbReference>
<feature type="binding site" evidence="8">
    <location>
        <position position="17"/>
    </location>
    <ligand>
        <name>Fe cation</name>
        <dbReference type="ChEBI" id="CHEBI:24875"/>
        <label>1</label>
    </ligand>
</feature>
<comment type="catalytic activity">
    <reaction evidence="7 9">
        <text>4 Fe(2+) + O2 + 6 H2O = 4 iron(III) oxide-hydroxide + 12 H(+)</text>
        <dbReference type="Rhea" id="RHEA:11972"/>
        <dbReference type="ChEBI" id="CHEBI:15377"/>
        <dbReference type="ChEBI" id="CHEBI:15378"/>
        <dbReference type="ChEBI" id="CHEBI:15379"/>
        <dbReference type="ChEBI" id="CHEBI:29033"/>
        <dbReference type="ChEBI" id="CHEBI:78619"/>
        <dbReference type="EC" id="1.16.3.2"/>
    </reaction>
</comment>
<feature type="binding site" evidence="8">
    <location>
        <position position="53"/>
    </location>
    <ligand>
        <name>Fe cation</name>
        <dbReference type="ChEBI" id="CHEBI:24875"/>
        <label>1</label>
    </ligand>
</feature>
<dbReference type="GO" id="GO:0008199">
    <property type="term" value="F:ferric iron binding"/>
    <property type="evidence" value="ECO:0007669"/>
    <property type="project" value="InterPro"/>
</dbReference>